<dbReference type="EMBL" id="JAVDQI010000010">
    <property type="protein sequence ID" value="MDR6223624.1"/>
    <property type="molecule type" value="Genomic_DNA"/>
</dbReference>
<dbReference type="Proteomes" id="UP001185015">
    <property type="component" value="Unassembled WGS sequence"/>
</dbReference>
<protein>
    <submittedName>
        <fullName evidence="2">Uncharacterized protein</fullName>
    </submittedName>
</protein>
<accession>A0AA90Z9T6</accession>
<evidence type="ECO:0000313" key="2">
    <source>
        <dbReference type="EMBL" id="MDR6223624.1"/>
    </source>
</evidence>
<dbReference type="InterPro" id="IPR055708">
    <property type="entry name" value="DUF7284"/>
</dbReference>
<dbReference type="Pfam" id="PF23955">
    <property type="entry name" value="DUF7284"/>
    <property type="match status" value="1"/>
</dbReference>
<proteinExistence type="predicted"/>
<gene>
    <name evidence="2" type="ORF">J2750_002097</name>
</gene>
<feature type="transmembrane region" description="Helical" evidence="1">
    <location>
        <begin position="20"/>
        <end position="38"/>
    </location>
</feature>
<reference evidence="2 3" key="1">
    <citation type="submission" date="2023-07" db="EMBL/GenBank/DDBJ databases">
        <title>Genomic Encyclopedia of Type Strains, Phase IV (KMG-IV): sequencing the most valuable type-strain genomes for metagenomic binning, comparative biology and taxonomic classification.</title>
        <authorList>
            <person name="Goeker M."/>
        </authorList>
    </citation>
    <scope>NUCLEOTIDE SEQUENCE [LARGE SCALE GENOMIC DNA]</scope>
    <source>
        <strain evidence="2 3">DSM 17273</strain>
    </source>
</reference>
<name>A0AA90Z9T6_9EURY</name>
<comment type="caution">
    <text evidence="2">The sequence shown here is derived from an EMBL/GenBank/DDBJ whole genome shotgun (WGS) entry which is preliminary data.</text>
</comment>
<evidence type="ECO:0000313" key="3">
    <source>
        <dbReference type="Proteomes" id="UP001185015"/>
    </source>
</evidence>
<keyword evidence="3" id="KW-1185">Reference proteome</keyword>
<keyword evidence="1" id="KW-0472">Membrane</keyword>
<keyword evidence="1" id="KW-1133">Transmembrane helix</keyword>
<sequence>MPKKNIIHDQHAFSTTMDAIFFLALISIATVILMPSIMAERQYDSAEYTAKQDLTAHILSSLLNTKIDKFYYEAEHSGINGTSSLIDTLINGSSANPFNKQHNHRTFAEIIAEDLILTLSFNDSGTTQTIEPIVDPHKEQTTIAITNYLDKRIGGRYNYQLHTTWEPVEGYPLKSSMSVGIKPPIDAVKQSSRVTLPTNNRPSKSYLLDTINDTTLTTYINSSNTTKFGTYYDSFNNTIDVAALLSAQMIPHTAYPFEFNNNNTIIITEQEMVRANQNNIANYLKSSMAEEINNTVYQMANTSDINKTRQLRDDQIESIYNKVNKGYVDITLSIW</sequence>
<dbReference type="RefSeq" id="WP_270095388.1">
    <property type="nucleotide sequence ID" value="NZ_JAQFFK010000001.1"/>
</dbReference>
<evidence type="ECO:0000256" key="1">
    <source>
        <dbReference type="SAM" id="Phobius"/>
    </source>
</evidence>
<organism evidence="2 3">
    <name type="scientific">Methanococcoides alaskense</name>
    <dbReference type="NCBI Taxonomy" id="325778"/>
    <lineage>
        <taxon>Archaea</taxon>
        <taxon>Methanobacteriati</taxon>
        <taxon>Methanobacteriota</taxon>
        <taxon>Stenosarchaea group</taxon>
        <taxon>Methanomicrobia</taxon>
        <taxon>Methanosarcinales</taxon>
        <taxon>Methanosarcinaceae</taxon>
        <taxon>Methanococcoides</taxon>
    </lineage>
</organism>
<keyword evidence="1" id="KW-0812">Transmembrane</keyword>
<dbReference type="AlphaFoldDB" id="A0AA90Z9T6"/>